<dbReference type="Proteomes" id="UP001519460">
    <property type="component" value="Unassembled WGS sequence"/>
</dbReference>
<dbReference type="AlphaFoldDB" id="A0ABD0J5K4"/>
<sequence>MFIAFGTKAKQMLGASTSCHPHLSVHCLQSFVRRKPLSSQPARVRSVHRPPVNRVTSSLTQQGNSLMKKSLDRGLLLHSWPRVPPLLALESVERVVPILLDVATDAPPPSPGSHSPVPPAHTPAPNLRGIGHLYKKMVACSVAVCSVVS</sequence>
<gene>
    <name evidence="1" type="ORF">BaRGS_00038618</name>
</gene>
<evidence type="ECO:0000313" key="2">
    <source>
        <dbReference type="Proteomes" id="UP001519460"/>
    </source>
</evidence>
<reference evidence="1 2" key="1">
    <citation type="journal article" date="2023" name="Sci. Data">
        <title>Genome assembly of the Korean intertidal mud-creeper Batillaria attramentaria.</title>
        <authorList>
            <person name="Patra A.K."/>
            <person name="Ho P.T."/>
            <person name="Jun S."/>
            <person name="Lee S.J."/>
            <person name="Kim Y."/>
            <person name="Won Y.J."/>
        </authorList>
    </citation>
    <scope>NUCLEOTIDE SEQUENCE [LARGE SCALE GENOMIC DNA]</scope>
    <source>
        <strain evidence="1">Wonlab-2016</strain>
    </source>
</reference>
<protein>
    <submittedName>
        <fullName evidence="1">Uncharacterized protein</fullName>
    </submittedName>
</protein>
<name>A0ABD0J5K4_9CAEN</name>
<organism evidence="1 2">
    <name type="scientific">Batillaria attramentaria</name>
    <dbReference type="NCBI Taxonomy" id="370345"/>
    <lineage>
        <taxon>Eukaryota</taxon>
        <taxon>Metazoa</taxon>
        <taxon>Spiralia</taxon>
        <taxon>Lophotrochozoa</taxon>
        <taxon>Mollusca</taxon>
        <taxon>Gastropoda</taxon>
        <taxon>Caenogastropoda</taxon>
        <taxon>Sorbeoconcha</taxon>
        <taxon>Cerithioidea</taxon>
        <taxon>Batillariidae</taxon>
        <taxon>Batillaria</taxon>
    </lineage>
</organism>
<comment type="caution">
    <text evidence="1">The sequence shown here is derived from an EMBL/GenBank/DDBJ whole genome shotgun (WGS) entry which is preliminary data.</text>
</comment>
<proteinExistence type="predicted"/>
<keyword evidence="2" id="KW-1185">Reference proteome</keyword>
<evidence type="ECO:0000313" key="1">
    <source>
        <dbReference type="EMBL" id="KAK7461641.1"/>
    </source>
</evidence>
<dbReference type="EMBL" id="JACVVK020000631">
    <property type="protein sequence ID" value="KAK7461641.1"/>
    <property type="molecule type" value="Genomic_DNA"/>
</dbReference>
<accession>A0ABD0J5K4</accession>